<evidence type="ECO:0000313" key="1">
    <source>
        <dbReference type="EMBL" id="GIH09168.1"/>
    </source>
</evidence>
<protein>
    <submittedName>
        <fullName evidence="1">Uncharacterized protein</fullName>
    </submittedName>
</protein>
<dbReference type="EMBL" id="BONY01000062">
    <property type="protein sequence ID" value="GIH09168.1"/>
    <property type="molecule type" value="Genomic_DNA"/>
</dbReference>
<organism evidence="1 2">
    <name type="scientific">Rhizocola hellebori</name>
    <dbReference type="NCBI Taxonomy" id="1392758"/>
    <lineage>
        <taxon>Bacteria</taxon>
        <taxon>Bacillati</taxon>
        <taxon>Actinomycetota</taxon>
        <taxon>Actinomycetes</taxon>
        <taxon>Micromonosporales</taxon>
        <taxon>Micromonosporaceae</taxon>
        <taxon>Rhizocola</taxon>
    </lineage>
</organism>
<accession>A0A8J3QE15</accession>
<dbReference type="AlphaFoldDB" id="A0A8J3QE15"/>
<dbReference type="Proteomes" id="UP000612899">
    <property type="component" value="Unassembled WGS sequence"/>
</dbReference>
<sequence length="195" mass="21023">MSSYHEILVLRSDSGWAKLPYLDVIAADPTRRVTELLDGWMLLVVADSAPDADWLPALAQATGAPVMWCTITALESTYVRGLTKAGAWAGWLNSGDVEEELGAAMLQELDVDELFEQGGQEAIDEAMERLGAQAVDEIVTSAPVLTASLVSWAHEAGLAPDAEKVQALLEEGDSFGSRHLSNLFTLLGLTRERVL</sequence>
<reference evidence="1" key="1">
    <citation type="submission" date="2021-01" db="EMBL/GenBank/DDBJ databases">
        <title>Whole genome shotgun sequence of Rhizocola hellebori NBRC 109834.</title>
        <authorList>
            <person name="Komaki H."/>
            <person name="Tamura T."/>
        </authorList>
    </citation>
    <scope>NUCLEOTIDE SEQUENCE</scope>
    <source>
        <strain evidence="1">NBRC 109834</strain>
    </source>
</reference>
<name>A0A8J3QE15_9ACTN</name>
<proteinExistence type="predicted"/>
<dbReference type="RefSeq" id="WP_203912897.1">
    <property type="nucleotide sequence ID" value="NZ_BONY01000062.1"/>
</dbReference>
<gene>
    <name evidence="1" type="ORF">Rhe02_72350</name>
</gene>
<keyword evidence="2" id="KW-1185">Reference proteome</keyword>
<comment type="caution">
    <text evidence="1">The sequence shown here is derived from an EMBL/GenBank/DDBJ whole genome shotgun (WGS) entry which is preliminary data.</text>
</comment>
<evidence type="ECO:0000313" key="2">
    <source>
        <dbReference type="Proteomes" id="UP000612899"/>
    </source>
</evidence>